<dbReference type="AlphaFoldDB" id="A0A3M2LVK6"/>
<dbReference type="RefSeq" id="WP_122197063.1">
    <property type="nucleotide sequence ID" value="NZ_JBHSKC010000005.1"/>
</dbReference>
<evidence type="ECO:0000313" key="3">
    <source>
        <dbReference type="Proteomes" id="UP000282674"/>
    </source>
</evidence>
<accession>A0A3M2LVK6</accession>
<organism evidence="2 3">
    <name type="scientific">Actinomadura harenae</name>
    <dbReference type="NCBI Taxonomy" id="2483351"/>
    <lineage>
        <taxon>Bacteria</taxon>
        <taxon>Bacillati</taxon>
        <taxon>Actinomycetota</taxon>
        <taxon>Actinomycetes</taxon>
        <taxon>Streptosporangiales</taxon>
        <taxon>Thermomonosporaceae</taxon>
        <taxon>Actinomadura</taxon>
    </lineage>
</organism>
<feature type="compositionally biased region" description="Pro residues" evidence="1">
    <location>
        <begin position="338"/>
        <end position="353"/>
    </location>
</feature>
<evidence type="ECO:0000313" key="2">
    <source>
        <dbReference type="EMBL" id="RMI40583.1"/>
    </source>
</evidence>
<dbReference type="Pfam" id="PF13830">
    <property type="entry name" value="DUF4192"/>
    <property type="match status" value="1"/>
</dbReference>
<name>A0A3M2LVK6_9ACTN</name>
<dbReference type="OrthoDB" id="3264463at2"/>
<gene>
    <name evidence="2" type="ORF">EBO15_25995</name>
</gene>
<comment type="caution">
    <text evidence="2">The sequence shown here is derived from an EMBL/GenBank/DDBJ whole genome shotgun (WGS) entry which is preliminary data.</text>
</comment>
<feature type="region of interest" description="Disordered" evidence="1">
    <location>
        <begin position="327"/>
        <end position="353"/>
    </location>
</feature>
<sequence length="353" mass="37763">MTNETTRLVIRTPDDALAAVPYLLGFHPAESLVVLGFDGPENTCAVRVDLPPDPSCVPRMAEQITMVVGRNGFRSALIVGYGPVAPVTAAASAVWEALTSSGVRIVEAMRVADGRWWSLTCLDECCPPEGRPFDTTTTQLAATAAYAGHTALPAREELCRSVAPPSGKAQAAVRRATLEAEARIHQWSQRAPTSEALTARKAKEAIELLTALRTTGNPPTNADAALLSVLMTDLRVRDEIWVRLTQDTPRQDLELWTAILRKTDPRHAAAPASLLAFLAYTTGDGGLANVALDRAEEADPHYSMAALIRTITALGVPPKKARLTLTPEDLATLYNSRTPPPPAPPQPAPTPPP</sequence>
<dbReference type="EMBL" id="RFFG01000052">
    <property type="protein sequence ID" value="RMI40583.1"/>
    <property type="molecule type" value="Genomic_DNA"/>
</dbReference>
<protein>
    <submittedName>
        <fullName evidence="2">DUF4192 domain-containing protein</fullName>
    </submittedName>
</protein>
<evidence type="ECO:0000256" key="1">
    <source>
        <dbReference type="SAM" id="MobiDB-lite"/>
    </source>
</evidence>
<keyword evidence="3" id="KW-1185">Reference proteome</keyword>
<dbReference type="Proteomes" id="UP000282674">
    <property type="component" value="Unassembled WGS sequence"/>
</dbReference>
<reference evidence="2 3" key="1">
    <citation type="submission" date="2018-10" db="EMBL/GenBank/DDBJ databases">
        <title>Isolation from soil.</title>
        <authorList>
            <person name="Hu J."/>
        </authorList>
    </citation>
    <scope>NUCLEOTIDE SEQUENCE [LARGE SCALE GENOMIC DNA]</scope>
    <source>
        <strain evidence="2 3">NEAU-Ht49</strain>
    </source>
</reference>
<proteinExistence type="predicted"/>
<dbReference type="InterPro" id="IPR025447">
    <property type="entry name" value="DUF4192"/>
</dbReference>